<dbReference type="InterPro" id="IPR015421">
    <property type="entry name" value="PyrdxlP-dep_Trfase_major"/>
</dbReference>
<name>A0A4R3IFP1_9GAMM</name>
<dbReference type="PANTHER" id="PTHR42790">
    <property type="entry name" value="AMINOTRANSFERASE"/>
    <property type="match status" value="1"/>
</dbReference>
<dbReference type="InterPro" id="IPR015424">
    <property type="entry name" value="PyrdxlP-dep_Trfase"/>
</dbReference>
<evidence type="ECO:0000256" key="1">
    <source>
        <dbReference type="ARBA" id="ARBA00001933"/>
    </source>
</evidence>
<dbReference type="EMBL" id="SLZR01000001">
    <property type="protein sequence ID" value="TCS43802.1"/>
    <property type="molecule type" value="Genomic_DNA"/>
</dbReference>
<dbReference type="InterPro" id="IPR050859">
    <property type="entry name" value="Class-I_PLP-dep_aminotransf"/>
</dbReference>
<keyword evidence="4" id="KW-0663">Pyridoxal phosphate</keyword>
<keyword evidence="7" id="KW-1185">Reference proteome</keyword>
<comment type="caution">
    <text evidence="6">The sequence shown here is derived from an EMBL/GenBank/DDBJ whole genome shotgun (WGS) entry which is preliminary data.</text>
</comment>
<sequence>MQSARRMATTRPSYIRDILKATQGRQILSLAGGLPDAQLFPTGLLARAAHELAETPGVYQYGLTSGLPGLVDHIATQNNLASPDQLLITTGSQQGLDLISRAYLNPGDRILAEAPVYLGALQIFQLAEIDIGLIPATDTGPDIAQLEAELAKGGVKFFYAVPDFHNPTGVCWSLATRLAVAELLDRYKVMLIEDAPYRQLRYRGDELPLVSALMKGEHLLLQSFSKIATPGMRIGYVQGSAELLSPLVVVKQASDLHSSLPMQQMILSLLKAPEFPQHLSNLRHHYGLRVQVLAEALQHELGSALSFDVPQGGMFIWARLTEDEAPALAQRCLRNGLAVVPGQAFWPEGAPGYEAIRLNFSCLAPAQLKRAAQRLAASMSESSTD</sequence>
<dbReference type="OrthoDB" id="9802328at2"/>
<evidence type="ECO:0000256" key="2">
    <source>
        <dbReference type="ARBA" id="ARBA00022576"/>
    </source>
</evidence>
<dbReference type="InterPro" id="IPR015422">
    <property type="entry name" value="PyrdxlP-dep_Trfase_small"/>
</dbReference>
<keyword evidence="3" id="KW-0808">Transferase</keyword>
<dbReference type="GO" id="GO:0030170">
    <property type="term" value="F:pyridoxal phosphate binding"/>
    <property type="evidence" value="ECO:0007669"/>
    <property type="project" value="InterPro"/>
</dbReference>
<dbReference type="PANTHER" id="PTHR42790:SF19">
    <property type="entry name" value="KYNURENINE_ALPHA-AMINOADIPATE AMINOTRANSFERASE, MITOCHONDRIAL"/>
    <property type="match status" value="1"/>
</dbReference>
<dbReference type="AlphaFoldDB" id="A0A4R3IFP1"/>
<dbReference type="SUPFAM" id="SSF53383">
    <property type="entry name" value="PLP-dependent transferases"/>
    <property type="match status" value="1"/>
</dbReference>
<dbReference type="Proteomes" id="UP000295793">
    <property type="component" value="Unassembled WGS sequence"/>
</dbReference>
<comment type="cofactor">
    <cofactor evidence="1">
        <name>pyridoxal 5'-phosphate</name>
        <dbReference type="ChEBI" id="CHEBI:597326"/>
    </cofactor>
</comment>
<dbReference type="InterPro" id="IPR004839">
    <property type="entry name" value="Aminotransferase_I/II_large"/>
</dbReference>
<evidence type="ECO:0000256" key="3">
    <source>
        <dbReference type="ARBA" id="ARBA00022679"/>
    </source>
</evidence>
<dbReference type="GO" id="GO:1901605">
    <property type="term" value="P:alpha-amino acid metabolic process"/>
    <property type="evidence" value="ECO:0007669"/>
    <property type="project" value="TreeGrafter"/>
</dbReference>
<evidence type="ECO:0000313" key="7">
    <source>
        <dbReference type="Proteomes" id="UP000295793"/>
    </source>
</evidence>
<reference evidence="6 7" key="1">
    <citation type="submission" date="2019-03" db="EMBL/GenBank/DDBJ databases">
        <title>Genomic Encyclopedia of Archaeal and Bacterial Type Strains, Phase II (KMG-II): from individual species to whole genera.</title>
        <authorList>
            <person name="Goeker M."/>
        </authorList>
    </citation>
    <scope>NUCLEOTIDE SEQUENCE [LARGE SCALE GENOMIC DNA]</scope>
    <source>
        <strain evidence="6 7">DSM 15388</strain>
    </source>
</reference>
<keyword evidence="2" id="KW-0032">Aminotransferase</keyword>
<organism evidence="6 7">
    <name type="scientific">Reinekea marinisedimentorum</name>
    <dbReference type="NCBI Taxonomy" id="230495"/>
    <lineage>
        <taxon>Bacteria</taxon>
        <taxon>Pseudomonadati</taxon>
        <taxon>Pseudomonadota</taxon>
        <taxon>Gammaproteobacteria</taxon>
        <taxon>Oceanospirillales</taxon>
        <taxon>Saccharospirillaceae</taxon>
        <taxon>Reinekea</taxon>
    </lineage>
</organism>
<evidence type="ECO:0000259" key="5">
    <source>
        <dbReference type="Pfam" id="PF00155"/>
    </source>
</evidence>
<dbReference type="GO" id="GO:0008483">
    <property type="term" value="F:transaminase activity"/>
    <property type="evidence" value="ECO:0007669"/>
    <property type="project" value="UniProtKB-KW"/>
</dbReference>
<dbReference type="CDD" id="cd00609">
    <property type="entry name" value="AAT_like"/>
    <property type="match status" value="1"/>
</dbReference>
<evidence type="ECO:0000256" key="4">
    <source>
        <dbReference type="ARBA" id="ARBA00022898"/>
    </source>
</evidence>
<dbReference type="Gene3D" id="3.40.640.10">
    <property type="entry name" value="Type I PLP-dependent aspartate aminotransferase-like (Major domain)"/>
    <property type="match status" value="1"/>
</dbReference>
<proteinExistence type="predicted"/>
<feature type="domain" description="Aminotransferase class I/classII large" evidence="5">
    <location>
        <begin position="46"/>
        <end position="375"/>
    </location>
</feature>
<evidence type="ECO:0000313" key="6">
    <source>
        <dbReference type="EMBL" id="TCS43802.1"/>
    </source>
</evidence>
<dbReference type="GO" id="GO:0003677">
    <property type="term" value="F:DNA binding"/>
    <property type="evidence" value="ECO:0007669"/>
    <property type="project" value="UniProtKB-KW"/>
</dbReference>
<keyword evidence="6" id="KW-0238">DNA-binding</keyword>
<dbReference type="Pfam" id="PF00155">
    <property type="entry name" value="Aminotran_1_2"/>
    <property type="match status" value="1"/>
</dbReference>
<protein>
    <submittedName>
        <fullName evidence="6">DNA-binding transcriptional MocR family regulator</fullName>
    </submittedName>
</protein>
<dbReference type="RefSeq" id="WP_132698856.1">
    <property type="nucleotide sequence ID" value="NZ_SLZR01000001.1"/>
</dbReference>
<accession>A0A4R3IFP1</accession>
<dbReference type="Gene3D" id="3.90.1150.10">
    <property type="entry name" value="Aspartate Aminotransferase, domain 1"/>
    <property type="match status" value="1"/>
</dbReference>
<gene>
    <name evidence="6" type="ORF">BCF53_101145</name>
</gene>